<proteinExistence type="predicted"/>
<feature type="region of interest" description="Disordered" evidence="1">
    <location>
        <begin position="21"/>
        <end position="41"/>
    </location>
</feature>
<comment type="caution">
    <text evidence="2">The sequence shown here is derived from an EMBL/GenBank/DDBJ whole genome shotgun (WGS) entry which is preliminary data.</text>
</comment>
<gene>
    <name evidence="2" type="ORF">EZS28_036508</name>
</gene>
<dbReference type="AlphaFoldDB" id="A0A5J4UEE4"/>
<accession>A0A5J4UEE4</accession>
<reference evidence="2 3" key="1">
    <citation type="submission" date="2019-03" db="EMBL/GenBank/DDBJ databases">
        <title>Single cell metagenomics reveals metabolic interactions within the superorganism composed of flagellate Streblomastix strix and complex community of Bacteroidetes bacteria on its surface.</title>
        <authorList>
            <person name="Treitli S.C."/>
            <person name="Kolisko M."/>
            <person name="Husnik F."/>
            <person name="Keeling P."/>
            <person name="Hampl V."/>
        </authorList>
    </citation>
    <scope>NUCLEOTIDE SEQUENCE [LARGE SCALE GENOMIC DNA]</scope>
    <source>
        <strain evidence="2">ST1C</strain>
    </source>
</reference>
<sequence length="226" mass="26177">MENEQEIQETARAIVSFTDSYAQNKQRKENEQPDSKSNPSLTEITDNLQSLQYHIQMCKSCKYVIKIPNLLQSLIELTRFRIGTYFNKEKDLLELEVRHSSRRCLQQIQKFGDQSDQTELVNYGYVRVTSLSFSTAGGIGEEHNKEINDGLLNTYNFLKALHEGRTRQPSFQPLPLLARRSEEKLEEEGADEEIEAQMKNNGHYDSFKHEAIWAKAATLNRFINLD</sequence>
<name>A0A5J4UEE4_9EUKA</name>
<evidence type="ECO:0000256" key="1">
    <source>
        <dbReference type="SAM" id="MobiDB-lite"/>
    </source>
</evidence>
<dbReference type="Proteomes" id="UP000324800">
    <property type="component" value="Unassembled WGS sequence"/>
</dbReference>
<dbReference type="EMBL" id="SNRW01017796">
    <property type="protein sequence ID" value="KAA6367965.1"/>
    <property type="molecule type" value="Genomic_DNA"/>
</dbReference>
<evidence type="ECO:0000313" key="2">
    <source>
        <dbReference type="EMBL" id="KAA6367965.1"/>
    </source>
</evidence>
<protein>
    <submittedName>
        <fullName evidence="2">Uncharacterized protein</fullName>
    </submittedName>
</protein>
<evidence type="ECO:0000313" key="3">
    <source>
        <dbReference type="Proteomes" id="UP000324800"/>
    </source>
</evidence>
<organism evidence="2 3">
    <name type="scientific">Streblomastix strix</name>
    <dbReference type="NCBI Taxonomy" id="222440"/>
    <lineage>
        <taxon>Eukaryota</taxon>
        <taxon>Metamonada</taxon>
        <taxon>Preaxostyla</taxon>
        <taxon>Oxymonadida</taxon>
        <taxon>Streblomastigidae</taxon>
        <taxon>Streblomastix</taxon>
    </lineage>
</organism>